<sequence length="102" mass="11814">MIEYLEARIRLLGKLRTVAALLNVVVLCSVFFALYFIGFFTRRYYDENDAAMCGYLAIISIINIYCICKPIYSNGIDSRSLIGLWVKRKKLEHAAKIRELEK</sequence>
<feature type="transmembrane region" description="Helical" evidence="1">
    <location>
        <begin position="20"/>
        <end position="40"/>
    </location>
</feature>
<dbReference type="EMBL" id="JACERK010000002">
    <property type="protein sequence ID" value="MBA5231652.1"/>
    <property type="molecule type" value="Genomic_DNA"/>
</dbReference>
<keyword evidence="1" id="KW-1133">Transmembrane helix</keyword>
<keyword evidence="1" id="KW-0472">Membrane</keyword>
<name>A0ABR5ZAQ5_9GAMM</name>
<comment type="caution">
    <text evidence="2">The sequence shown here is derived from an EMBL/GenBank/DDBJ whole genome shotgun (WGS) entry which is preliminary data.</text>
</comment>
<evidence type="ECO:0000313" key="2">
    <source>
        <dbReference type="EMBL" id="MBA5231652.1"/>
    </source>
</evidence>
<accession>A0ABR5ZAQ5</accession>
<evidence type="ECO:0000256" key="1">
    <source>
        <dbReference type="SAM" id="Phobius"/>
    </source>
</evidence>
<feature type="transmembrane region" description="Helical" evidence="1">
    <location>
        <begin position="52"/>
        <end position="72"/>
    </location>
</feature>
<protein>
    <submittedName>
        <fullName evidence="2">Uncharacterized protein</fullName>
    </submittedName>
</protein>
<evidence type="ECO:0000313" key="3">
    <source>
        <dbReference type="Proteomes" id="UP000530038"/>
    </source>
</evidence>
<gene>
    <name evidence="2" type="ORF">H2Y56_05905</name>
</gene>
<keyword evidence="3" id="KW-1185">Reference proteome</keyword>
<keyword evidence="1" id="KW-0812">Transmembrane</keyword>
<dbReference type="Proteomes" id="UP000530038">
    <property type="component" value="Unassembled WGS sequence"/>
</dbReference>
<organism evidence="2 3">
    <name type="scientific">Pectobacterium aroidearum</name>
    <dbReference type="NCBI Taxonomy" id="1201031"/>
    <lineage>
        <taxon>Bacteria</taxon>
        <taxon>Pseudomonadati</taxon>
        <taxon>Pseudomonadota</taxon>
        <taxon>Gammaproteobacteria</taxon>
        <taxon>Enterobacterales</taxon>
        <taxon>Pectobacteriaceae</taxon>
        <taxon>Pectobacterium</taxon>
    </lineage>
</organism>
<proteinExistence type="predicted"/>
<reference evidence="2 3" key="1">
    <citation type="submission" date="2020-07" db="EMBL/GenBank/DDBJ databases">
        <title>Characterization of Pectobacterium aroidearum strains causing soft rot on Amorphophallus konjac.</title>
        <authorList>
            <person name="Xie H."/>
        </authorList>
    </citation>
    <scope>NUCLEOTIDE SEQUENCE [LARGE SCALE GENOMIC DNA]</scope>
    <source>
        <strain evidence="2 3">MY10</strain>
    </source>
</reference>
<dbReference type="RefSeq" id="WP_181828904.1">
    <property type="nucleotide sequence ID" value="NZ_CP104757.1"/>
</dbReference>